<dbReference type="OrthoDB" id="2018833at2759"/>
<dbReference type="PROSITE" id="PS50975">
    <property type="entry name" value="ATP_GRASP"/>
    <property type="match status" value="1"/>
</dbReference>
<dbReference type="PANTHER" id="PTHR10520">
    <property type="entry name" value="TRIFUNCTIONAL PURINE BIOSYNTHETIC PROTEIN ADENOSINE-3-RELATED"/>
    <property type="match status" value="1"/>
</dbReference>
<comment type="similarity">
    <text evidence="12">In the C-terminal section; belongs to the AIR synthase family.</text>
</comment>
<dbReference type="EMBL" id="LK023385">
    <property type="protein sequence ID" value="CDS13706.1"/>
    <property type="molecule type" value="Genomic_DNA"/>
</dbReference>
<dbReference type="InterPro" id="IPR020561">
    <property type="entry name" value="PRibGlycinamid_synth_ATP-grasp"/>
</dbReference>
<dbReference type="InterPro" id="IPR011054">
    <property type="entry name" value="Rudment_hybrid_motif"/>
</dbReference>
<keyword evidence="8 15" id="KW-0067">ATP-binding</keyword>
<dbReference type="SUPFAM" id="SSF52440">
    <property type="entry name" value="PreATP-grasp domain"/>
    <property type="match status" value="1"/>
</dbReference>
<dbReference type="SUPFAM" id="SSF56042">
    <property type="entry name" value="PurM C-terminal domain-like"/>
    <property type="match status" value="1"/>
</dbReference>
<keyword evidence="9" id="KW-0464">Manganese</keyword>
<evidence type="ECO:0000256" key="12">
    <source>
        <dbReference type="ARBA" id="ARBA00029444"/>
    </source>
</evidence>
<dbReference type="Pfam" id="PF02843">
    <property type="entry name" value="GARS_C"/>
    <property type="match status" value="1"/>
</dbReference>
<dbReference type="InterPro" id="IPR037123">
    <property type="entry name" value="PRibGlycinamide_synth_C_sf"/>
</dbReference>
<comment type="function">
    <text evidence="11">Catalyzes the second and fifth step in the 'de novo' purine biosynthesis pathway; contains phosphoribosylamine--glycine ligase (GARS) and phosphoribosylformylglycinamidine cyclo-ligase (AIRS) activities.</text>
</comment>
<keyword evidence="7" id="KW-0658">Purine biosynthesis</keyword>
<dbReference type="InterPro" id="IPR000115">
    <property type="entry name" value="PRibGlycinamide_synth"/>
</dbReference>
<dbReference type="AlphaFoldDB" id="A0A077X1H7"/>
<dbReference type="InterPro" id="IPR016185">
    <property type="entry name" value="PreATP-grasp_dom_sf"/>
</dbReference>
<dbReference type="Pfam" id="PF00586">
    <property type="entry name" value="AIRS"/>
    <property type="match status" value="1"/>
</dbReference>
<dbReference type="InterPro" id="IPR013815">
    <property type="entry name" value="ATP_grasp_subdomain_1"/>
</dbReference>
<dbReference type="Gene3D" id="3.30.470.20">
    <property type="entry name" value="ATP-grasp fold, B domain"/>
    <property type="match status" value="1"/>
</dbReference>
<dbReference type="InterPro" id="IPR036921">
    <property type="entry name" value="PurM-like_N_sf"/>
</dbReference>
<dbReference type="NCBIfam" id="TIGR00877">
    <property type="entry name" value="purD"/>
    <property type="match status" value="1"/>
</dbReference>
<dbReference type="SMART" id="SM01209">
    <property type="entry name" value="GARS_A"/>
    <property type="match status" value="1"/>
</dbReference>
<dbReference type="Pfam" id="PF01071">
    <property type="entry name" value="GARS_A"/>
    <property type="match status" value="1"/>
</dbReference>
<dbReference type="Gene3D" id="3.90.600.10">
    <property type="entry name" value="Phosphoribosylglycinamide synthetase, C-terminal domain"/>
    <property type="match status" value="1"/>
</dbReference>
<comment type="similarity">
    <text evidence="3">In the N-terminal section; belongs to the GARS family.</text>
</comment>
<dbReference type="SUPFAM" id="SSF56059">
    <property type="entry name" value="Glutathione synthetase ATP-binding domain-like"/>
    <property type="match status" value="1"/>
</dbReference>
<comment type="catalytic activity">
    <reaction evidence="13">
        <text>5-phospho-beta-D-ribosylamine + glycine + ATP = N(1)-(5-phospho-beta-D-ribosyl)glycinamide + ADP + phosphate + H(+)</text>
        <dbReference type="Rhea" id="RHEA:17453"/>
        <dbReference type="ChEBI" id="CHEBI:15378"/>
        <dbReference type="ChEBI" id="CHEBI:30616"/>
        <dbReference type="ChEBI" id="CHEBI:43474"/>
        <dbReference type="ChEBI" id="CHEBI:57305"/>
        <dbReference type="ChEBI" id="CHEBI:58681"/>
        <dbReference type="ChEBI" id="CHEBI:143788"/>
        <dbReference type="ChEBI" id="CHEBI:456216"/>
        <dbReference type="EC" id="6.3.4.13"/>
    </reaction>
</comment>
<dbReference type="Gene3D" id="3.40.50.20">
    <property type="match status" value="1"/>
</dbReference>
<comment type="pathway">
    <text evidence="2">Purine metabolism; IMP biosynthesis via de novo pathway; N(1)-(5-phospho-D-ribosyl)glycinamide from 5-phospho-alpha-D-ribose 1-diphosphate: step 2/2.</text>
</comment>
<keyword evidence="6 15" id="KW-0547">Nucleotide-binding</keyword>
<feature type="domain" description="ATP-grasp" evidence="16">
    <location>
        <begin position="114"/>
        <end position="322"/>
    </location>
</feature>
<evidence type="ECO:0000256" key="10">
    <source>
        <dbReference type="ARBA" id="ARBA00023268"/>
    </source>
</evidence>
<dbReference type="Pfam" id="PF02769">
    <property type="entry name" value="AIRS_C"/>
    <property type="match status" value="1"/>
</dbReference>
<dbReference type="GO" id="GO:0006189">
    <property type="term" value="P:'de novo' IMP biosynthetic process"/>
    <property type="evidence" value="ECO:0007669"/>
    <property type="project" value="UniProtKB-UniPathway"/>
</dbReference>
<dbReference type="GO" id="GO:0005524">
    <property type="term" value="F:ATP binding"/>
    <property type="evidence" value="ECO:0007669"/>
    <property type="project" value="UniProtKB-UniRule"/>
</dbReference>
<evidence type="ECO:0000256" key="2">
    <source>
        <dbReference type="ARBA" id="ARBA00005174"/>
    </source>
</evidence>
<dbReference type="PROSITE" id="PS00184">
    <property type="entry name" value="GARS"/>
    <property type="match status" value="1"/>
</dbReference>
<dbReference type="InterPro" id="IPR020562">
    <property type="entry name" value="PRibGlycinamide_synth_N"/>
</dbReference>
<dbReference type="GO" id="GO:0004637">
    <property type="term" value="F:phosphoribosylamine-glycine ligase activity"/>
    <property type="evidence" value="ECO:0007669"/>
    <property type="project" value="UniProtKB-EC"/>
</dbReference>
<dbReference type="InterPro" id="IPR011761">
    <property type="entry name" value="ATP-grasp"/>
</dbReference>
<dbReference type="Gene3D" id="3.30.1490.20">
    <property type="entry name" value="ATP-grasp fold, A domain"/>
    <property type="match status" value="1"/>
</dbReference>
<dbReference type="SUPFAM" id="SSF51246">
    <property type="entry name" value="Rudiment single hybrid motif"/>
    <property type="match status" value="1"/>
</dbReference>
<dbReference type="FunFam" id="3.30.1330.10:FF:000001">
    <property type="entry name" value="Phosphoribosylformylglycinamidine cyclo-ligase"/>
    <property type="match status" value="1"/>
</dbReference>
<dbReference type="InterPro" id="IPR020559">
    <property type="entry name" value="PRibGlycinamide_synth_CS"/>
</dbReference>
<keyword evidence="4" id="KW-0436">Ligase</keyword>
<dbReference type="HAMAP" id="MF_00741">
    <property type="entry name" value="AIRS"/>
    <property type="match status" value="1"/>
</dbReference>
<dbReference type="FunFam" id="3.90.650.10:FF:000019">
    <property type="entry name" value="Trifunctional purine biosynthetic protein adenosine-3"/>
    <property type="match status" value="1"/>
</dbReference>
<evidence type="ECO:0000259" key="16">
    <source>
        <dbReference type="PROSITE" id="PS50975"/>
    </source>
</evidence>
<dbReference type="Gene3D" id="3.30.1330.10">
    <property type="entry name" value="PurM-like, N-terminal domain"/>
    <property type="match status" value="1"/>
</dbReference>
<dbReference type="UniPathway" id="UPA00074">
    <property type="reaction ID" value="UER00125"/>
</dbReference>
<dbReference type="InterPro" id="IPR010918">
    <property type="entry name" value="PurM-like_C_dom"/>
</dbReference>
<evidence type="ECO:0000256" key="8">
    <source>
        <dbReference type="ARBA" id="ARBA00022840"/>
    </source>
</evidence>
<evidence type="ECO:0000256" key="5">
    <source>
        <dbReference type="ARBA" id="ARBA00022723"/>
    </source>
</evidence>
<dbReference type="FunFam" id="3.40.50.20:FF:000006">
    <property type="entry name" value="Phosphoribosylamine--glycine ligase, chloroplastic"/>
    <property type="match status" value="1"/>
</dbReference>
<dbReference type="InterPro" id="IPR020560">
    <property type="entry name" value="PRibGlycinamide_synth_C-dom"/>
</dbReference>
<evidence type="ECO:0000256" key="3">
    <source>
        <dbReference type="ARBA" id="ARBA00007423"/>
    </source>
</evidence>
<accession>A0A077X1H7</accession>
<dbReference type="SUPFAM" id="SSF55326">
    <property type="entry name" value="PurM N-terminal domain-like"/>
    <property type="match status" value="1"/>
</dbReference>
<evidence type="ECO:0000256" key="11">
    <source>
        <dbReference type="ARBA" id="ARBA00029388"/>
    </source>
</evidence>
<evidence type="ECO:0000256" key="13">
    <source>
        <dbReference type="ARBA" id="ARBA00047843"/>
    </source>
</evidence>
<dbReference type="NCBIfam" id="TIGR00878">
    <property type="entry name" value="purM"/>
    <property type="match status" value="1"/>
</dbReference>
<sequence length="790" mass="84183">MASEKLTILLVGSGGREHAIAWRLAQSNKVEHIYVAPGNGGTAMGDKVTNVEIGVSDFAKLTEFATQHNVNLVIPGPEQPSVDGIQAVFKKIGIPCFGPSPKAAMMEGSKTFSKDFMKKHNIPTAAYENFTDYAKAKAYLESINHRVVLKASGLAAGKGVLIPTTKEEALAGLKSIMDDKEFGDAGNEVVIEEYLEGQELSVLAFSDGYTVIPLPPLQDHKRAYDGDQGPNTGGMGVYAPTPISTPELMETVKRTILQPTIDGMRHDGFPFVGMLFTGLMLTASGPKVLEYNVRFGDPETEVALPLLGDDSDLAEIMLACAEGRLDAVTITTKQAYGATVIIASGGYPGSYPKGKEITIGQLPKDVMVFHAGTALKDGKLVTAGGRVLAVSAIGTTLREAVDKAYEGVKCVQFEGMMYRKDIAHRAFKYTEQQEKETGLSYADAGVDIDAGNLLVEKIKPLVKSTRRVGADSDIGGFGGLFDLKAAGFVDPILVSATDGIGTKLKIAQDCRIHDTVGIDLVAMNVNDLIVQGAEPLYFLDYYACGKLEVDVAKDFVAGVAEGCRQAGAALIGGETAEMPGLYALGDYDGAGFAVGAVDRTKILPRADLPIQAGDIVLGLGSSGVHSNGFSLVRKIVSTQPGLTYQSPCPWNNQKTLGEALLTPTRIYVKQLLPAIRKDLIKGMAHITGGGFIDNIPRVMPKDLAVKLNAAGWELPPIFKWLKQAGGLSAYEMSRTFNCGIGMVLIVNSNAVDQVKQLLQEANEQVYEIGQVVTKADLGGEEVQVNGTEAW</sequence>
<reference evidence="17" key="1">
    <citation type="journal article" date="2014" name="Genome Announc.">
        <title>De novo whole-genome sequence and genome annotation of Lichtheimia ramosa.</title>
        <authorList>
            <person name="Linde J."/>
            <person name="Schwartze V."/>
            <person name="Binder U."/>
            <person name="Lass-Florl C."/>
            <person name="Voigt K."/>
            <person name="Horn F."/>
        </authorList>
    </citation>
    <scope>NUCLEOTIDE SEQUENCE</scope>
    <source>
        <strain evidence="17">JMRC FSU:6197</strain>
    </source>
</reference>
<dbReference type="PANTHER" id="PTHR10520:SF12">
    <property type="entry name" value="TRIFUNCTIONAL PURINE BIOSYNTHETIC PROTEIN ADENOSINE-3"/>
    <property type="match status" value="1"/>
</dbReference>
<dbReference type="Gene3D" id="3.90.650.10">
    <property type="entry name" value="PurM-like C-terminal domain"/>
    <property type="match status" value="1"/>
</dbReference>
<evidence type="ECO:0000256" key="6">
    <source>
        <dbReference type="ARBA" id="ARBA00022741"/>
    </source>
</evidence>
<dbReference type="GO" id="GO:0046872">
    <property type="term" value="F:metal ion binding"/>
    <property type="evidence" value="ECO:0007669"/>
    <property type="project" value="UniProtKB-KW"/>
</dbReference>
<keyword evidence="10" id="KW-0511">Multifunctional enzyme</keyword>
<gene>
    <name evidence="17" type="ORF">LRAMOSA05880</name>
</gene>
<dbReference type="FunFam" id="3.30.470.20:FF:000018">
    <property type="entry name" value="Trifunctional purine biosynthetic protein adenosine-3"/>
    <property type="match status" value="1"/>
</dbReference>
<evidence type="ECO:0000256" key="1">
    <source>
        <dbReference type="ARBA" id="ARBA00004686"/>
    </source>
</evidence>
<proteinExistence type="inferred from homology"/>
<name>A0A077X1H7_9FUNG</name>
<evidence type="ECO:0000256" key="7">
    <source>
        <dbReference type="ARBA" id="ARBA00022755"/>
    </source>
</evidence>
<dbReference type="SMART" id="SM01210">
    <property type="entry name" value="GARS_C"/>
    <property type="match status" value="1"/>
</dbReference>
<dbReference type="Pfam" id="PF02844">
    <property type="entry name" value="GARS_N"/>
    <property type="match status" value="1"/>
</dbReference>
<dbReference type="InterPro" id="IPR016188">
    <property type="entry name" value="PurM-like_N"/>
</dbReference>
<dbReference type="GO" id="GO:0005829">
    <property type="term" value="C:cytosol"/>
    <property type="evidence" value="ECO:0007669"/>
    <property type="project" value="TreeGrafter"/>
</dbReference>
<evidence type="ECO:0000256" key="9">
    <source>
        <dbReference type="ARBA" id="ARBA00023211"/>
    </source>
</evidence>
<protein>
    <recommendedName>
        <fullName evidence="16">ATP-grasp domain-containing protein</fullName>
    </recommendedName>
</protein>
<keyword evidence="5" id="KW-0479">Metal-binding</keyword>
<dbReference type="InterPro" id="IPR036676">
    <property type="entry name" value="PurM-like_C_sf"/>
</dbReference>
<evidence type="ECO:0000256" key="4">
    <source>
        <dbReference type="ARBA" id="ARBA00022598"/>
    </source>
</evidence>
<evidence type="ECO:0000256" key="15">
    <source>
        <dbReference type="PROSITE-ProRule" id="PRU00409"/>
    </source>
</evidence>
<dbReference type="FunFam" id="3.90.600.10:FF:000001">
    <property type="entry name" value="Trifunctional purine biosynthetic protein adenosine-3"/>
    <property type="match status" value="1"/>
</dbReference>
<dbReference type="HAMAP" id="MF_00138">
    <property type="entry name" value="GARS"/>
    <property type="match status" value="1"/>
</dbReference>
<evidence type="ECO:0000256" key="14">
    <source>
        <dbReference type="ARBA" id="ARBA00049057"/>
    </source>
</evidence>
<comment type="pathway">
    <text evidence="1">Purine metabolism; IMP biosynthesis via de novo pathway; 5-amino-1-(5-phospho-D-ribosyl)imidazole from N(2)-formyl-N(1)-(5-phospho-D-ribosyl)glycinamide: step 2/2.</text>
</comment>
<evidence type="ECO:0000313" key="17">
    <source>
        <dbReference type="EMBL" id="CDS13706.1"/>
    </source>
</evidence>
<dbReference type="GO" id="GO:0004641">
    <property type="term" value="F:phosphoribosylformylglycinamidine cyclo-ligase activity"/>
    <property type="evidence" value="ECO:0007669"/>
    <property type="project" value="UniProtKB-EC"/>
</dbReference>
<comment type="catalytic activity">
    <reaction evidence="14">
        <text>2-formamido-N(1)-(5-O-phospho-beta-D-ribosyl)acetamidine + ATP = 5-amino-1-(5-phospho-beta-D-ribosyl)imidazole + ADP + phosphate + H(+)</text>
        <dbReference type="Rhea" id="RHEA:23032"/>
        <dbReference type="ChEBI" id="CHEBI:15378"/>
        <dbReference type="ChEBI" id="CHEBI:30616"/>
        <dbReference type="ChEBI" id="CHEBI:43474"/>
        <dbReference type="ChEBI" id="CHEBI:137981"/>
        <dbReference type="ChEBI" id="CHEBI:147287"/>
        <dbReference type="ChEBI" id="CHEBI:456216"/>
        <dbReference type="EC" id="6.3.3.1"/>
    </reaction>
</comment>
<dbReference type="GO" id="GO:0046084">
    <property type="term" value="P:adenine biosynthetic process"/>
    <property type="evidence" value="ECO:0007669"/>
    <property type="project" value="TreeGrafter"/>
</dbReference>
<dbReference type="FunFam" id="3.30.1490.20:FF:000006">
    <property type="entry name" value="phosphoribosylamine--glycine ligase, chloroplastic-like"/>
    <property type="match status" value="1"/>
</dbReference>
<organism evidence="17">
    <name type="scientific">Lichtheimia ramosa</name>
    <dbReference type="NCBI Taxonomy" id="688394"/>
    <lineage>
        <taxon>Eukaryota</taxon>
        <taxon>Fungi</taxon>
        <taxon>Fungi incertae sedis</taxon>
        <taxon>Mucoromycota</taxon>
        <taxon>Mucoromycotina</taxon>
        <taxon>Mucoromycetes</taxon>
        <taxon>Mucorales</taxon>
        <taxon>Lichtheimiaceae</taxon>
        <taxon>Lichtheimia</taxon>
    </lineage>
</organism>
<dbReference type="InterPro" id="IPR004733">
    <property type="entry name" value="PurM_cligase"/>
</dbReference>
<dbReference type="CDD" id="cd02196">
    <property type="entry name" value="PurM"/>
    <property type="match status" value="1"/>
</dbReference>